<name>A0A4C1YNU5_EUMVA</name>
<evidence type="ECO:0000313" key="3">
    <source>
        <dbReference type="Proteomes" id="UP000299102"/>
    </source>
</evidence>
<accession>A0A4C1YNU5</accession>
<keyword evidence="3" id="KW-1185">Reference proteome</keyword>
<reference evidence="2 3" key="1">
    <citation type="journal article" date="2019" name="Commun. Biol.">
        <title>The bagworm genome reveals a unique fibroin gene that provides high tensile strength.</title>
        <authorList>
            <person name="Kono N."/>
            <person name="Nakamura H."/>
            <person name="Ohtoshi R."/>
            <person name="Tomita M."/>
            <person name="Numata K."/>
            <person name="Arakawa K."/>
        </authorList>
    </citation>
    <scope>NUCLEOTIDE SEQUENCE [LARGE SCALE GENOMIC DNA]</scope>
</reference>
<feature type="region of interest" description="Disordered" evidence="1">
    <location>
        <begin position="147"/>
        <end position="179"/>
    </location>
</feature>
<proteinExistence type="predicted"/>
<evidence type="ECO:0000256" key="1">
    <source>
        <dbReference type="SAM" id="MobiDB-lite"/>
    </source>
</evidence>
<feature type="compositionally biased region" description="Basic residues" evidence="1">
    <location>
        <begin position="151"/>
        <end position="160"/>
    </location>
</feature>
<protein>
    <submittedName>
        <fullName evidence="2">Uncharacterized protein</fullName>
    </submittedName>
</protein>
<evidence type="ECO:0000313" key="2">
    <source>
        <dbReference type="EMBL" id="GBP76025.1"/>
    </source>
</evidence>
<feature type="compositionally biased region" description="Basic and acidic residues" evidence="1">
    <location>
        <begin position="162"/>
        <end position="179"/>
    </location>
</feature>
<dbReference type="AlphaFoldDB" id="A0A4C1YNU5"/>
<organism evidence="2 3">
    <name type="scientific">Eumeta variegata</name>
    <name type="common">Bagworm moth</name>
    <name type="synonym">Eumeta japonica</name>
    <dbReference type="NCBI Taxonomy" id="151549"/>
    <lineage>
        <taxon>Eukaryota</taxon>
        <taxon>Metazoa</taxon>
        <taxon>Ecdysozoa</taxon>
        <taxon>Arthropoda</taxon>
        <taxon>Hexapoda</taxon>
        <taxon>Insecta</taxon>
        <taxon>Pterygota</taxon>
        <taxon>Neoptera</taxon>
        <taxon>Endopterygota</taxon>
        <taxon>Lepidoptera</taxon>
        <taxon>Glossata</taxon>
        <taxon>Ditrysia</taxon>
        <taxon>Tineoidea</taxon>
        <taxon>Psychidae</taxon>
        <taxon>Oiketicinae</taxon>
        <taxon>Eumeta</taxon>
    </lineage>
</organism>
<sequence>MIDGRQRLAGRCLSTFNIGCTVVYSSFIFPTTNPRPSIKFYFDIEDLKPPTPAQCKSGAADNRRDHQFDCPIGALGVLSEARSERLKLKTHRHIRQRWPGSNAEPFGPETLFLTAGPSHGTLTARRPGEAVGVPAGLWRVKIRMSDQGGRRAVKVQKVRGRTSSEVDPRLRGEYADRSP</sequence>
<comment type="caution">
    <text evidence="2">The sequence shown here is derived from an EMBL/GenBank/DDBJ whole genome shotgun (WGS) entry which is preliminary data.</text>
</comment>
<gene>
    <name evidence="2" type="ORF">EVAR_33333_1</name>
</gene>
<dbReference type="Proteomes" id="UP000299102">
    <property type="component" value="Unassembled WGS sequence"/>
</dbReference>
<dbReference type="EMBL" id="BGZK01001273">
    <property type="protein sequence ID" value="GBP76025.1"/>
    <property type="molecule type" value="Genomic_DNA"/>
</dbReference>